<dbReference type="EMBL" id="LC641693">
    <property type="protein sequence ID" value="BCZ16564.1"/>
    <property type="molecule type" value="Genomic_DNA"/>
</dbReference>
<gene>
    <name evidence="2" type="primary">atp8</name>
</gene>
<keyword evidence="1" id="KW-0812">Transmembrane</keyword>
<keyword evidence="1" id="KW-0472">Membrane</keyword>
<feature type="transmembrane region" description="Helical" evidence="1">
    <location>
        <begin position="6"/>
        <end position="26"/>
    </location>
</feature>
<proteinExistence type="predicted"/>
<protein>
    <submittedName>
        <fullName evidence="2">ATP synthase F0 subunit 8</fullName>
    </submittedName>
</protein>
<keyword evidence="1" id="KW-1133">Transmembrane helix</keyword>
<name>A0A8D6K0Z6_9DIPT</name>
<dbReference type="AlphaFoldDB" id="A0A8D6K0Z6"/>
<geneLocation type="mitochondrion" evidence="2"/>
<evidence type="ECO:0000256" key="1">
    <source>
        <dbReference type="SAM" id="Phobius"/>
    </source>
</evidence>
<sequence length="54" mass="6690">MSPMLWTILFLMFTLLFLFFNILNYFNFNPIFKNSETKNDNLTNKNDTFLTWKW</sequence>
<accession>A0A8D6K0Z6</accession>
<organism evidence="2">
    <name type="scientific">Chironomus yoshimatsui</name>
    <dbReference type="NCBI Taxonomy" id="169422"/>
    <lineage>
        <taxon>Eukaryota</taxon>
        <taxon>Metazoa</taxon>
        <taxon>Ecdysozoa</taxon>
        <taxon>Arthropoda</taxon>
        <taxon>Hexapoda</taxon>
        <taxon>Insecta</taxon>
        <taxon>Pterygota</taxon>
        <taxon>Neoptera</taxon>
        <taxon>Endopterygota</taxon>
        <taxon>Diptera</taxon>
        <taxon>Nematocera</taxon>
        <taxon>Chironomoidea</taxon>
        <taxon>Chironomidae</taxon>
        <taxon>Chironominae</taxon>
        <taxon>Chironomus</taxon>
    </lineage>
</organism>
<evidence type="ECO:0000313" key="2">
    <source>
        <dbReference type="EMBL" id="BCZ16564.1"/>
    </source>
</evidence>
<keyword evidence="2" id="KW-0496">Mitochondrion</keyword>
<reference evidence="2" key="1">
    <citation type="submission" date="2021-07" db="EMBL/GenBank/DDBJ databases">
        <title>The complete mitochondrial genome of the non-biting midge Chironomus yoshimatsui (Diptera).</title>
        <authorList>
            <person name="Hiki K."/>
            <person name="Yamagishi T."/>
        </authorList>
    </citation>
    <scope>NUCLEOTIDE SEQUENCE</scope>
    <source>
        <strain evidence="2">NIES</strain>
    </source>
</reference>